<dbReference type="GO" id="GO:0016020">
    <property type="term" value="C:membrane"/>
    <property type="evidence" value="ECO:0007669"/>
    <property type="project" value="TreeGrafter"/>
</dbReference>
<evidence type="ECO:0000313" key="3">
    <source>
        <dbReference type="EMBL" id="OUL58153.1"/>
    </source>
</evidence>
<dbReference type="SUPFAM" id="SSF51735">
    <property type="entry name" value="NAD(P)-binding Rossmann-fold domains"/>
    <property type="match status" value="1"/>
</dbReference>
<dbReference type="PROSITE" id="PS00061">
    <property type="entry name" value="ADH_SHORT"/>
    <property type="match status" value="1"/>
</dbReference>
<dbReference type="Proteomes" id="UP000194841">
    <property type="component" value="Unassembled WGS sequence"/>
</dbReference>
<keyword evidence="2" id="KW-0560">Oxidoreductase</keyword>
<gene>
    <name evidence="3" type="ORF">B1199_07305</name>
</gene>
<dbReference type="GO" id="GO:0016491">
    <property type="term" value="F:oxidoreductase activity"/>
    <property type="evidence" value="ECO:0007669"/>
    <property type="project" value="UniProtKB-KW"/>
</dbReference>
<organism evidence="3 4">
    <name type="scientific">Pseudoalteromonas ulvae</name>
    <dbReference type="NCBI Taxonomy" id="107327"/>
    <lineage>
        <taxon>Bacteria</taxon>
        <taxon>Pseudomonadati</taxon>
        <taxon>Pseudomonadota</taxon>
        <taxon>Gammaproteobacteria</taxon>
        <taxon>Alteromonadales</taxon>
        <taxon>Pseudoalteromonadaceae</taxon>
        <taxon>Pseudoalteromonas</taxon>
    </lineage>
</organism>
<evidence type="ECO:0000256" key="2">
    <source>
        <dbReference type="ARBA" id="ARBA00023002"/>
    </source>
</evidence>
<name>A0A244CRA7_PSEDV</name>
<reference evidence="3 4" key="1">
    <citation type="submission" date="2017-02" db="EMBL/GenBank/DDBJ databases">
        <title>Pseudoalteromonas ulvae TC14 Genome.</title>
        <authorList>
            <person name="Molmeret M."/>
        </authorList>
    </citation>
    <scope>NUCLEOTIDE SEQUENCE [LARGE SCALE GENOMIC DNA]</scope>
    <source>
        <strain evidence="3">TC14</strain>
    </source>
</reference>
<sequence length="239" mass="26058">MKTVLITGASSGIGQALCVEYASLGYQVYAGGRNQERLEALAKSYPNVVPLICDLTDLAKIQSASQELPALDLLILNAGNCEYIDDPINFDAQLFNRVIQANLISVANSLSVWLKLVKQGGTVAFNSSSATFLPLPRAEAYGASKAAVSYLANTLRIDLKSKGIHVSLIHPGFVETPLTEKNTFPMPSIVTAEQAAVIIRRGLDKNKNEINFPRAFIFIMKLMAHLPNVVWQKIALRMI</sequence>
<accession>A0A244CRA7</accession>
<evidence type="ECO:0000313" key="4">
    <source>
        <dbReference type="Proteomes" id="UP000194841"/>
    </source>
</evidence>
<dbReference type="InterPro" id="IPR002347">
    <property type="entry name" value="SDR_fam"/>
</dbReference>
<protein>
    <submittedName>
        <fullName evidence="3">Short-chain dehydrogenase</fullName>
    </submittedName>
</protein>
<dbReference type="Pfam" id="PF00106">
    <property type="entry name" value="adh_short"/>
    <property type="match status" value="1"/>
</dbReference>
<dbReference type="RefSeq" id="WP_086743459.1">
    <property type="nucleotide sequence ID" value="NZ_MWPV01000002.1"/>
</dbReference>
<evidence type="ECO:0000256" key="1">
    <source>
        <dbReference type="ARBA" id="ARBA00006484"/>
    </source>
</evidence>
<dbReference type="OrthoDB" id="335726at2"/>
<dbReference type="InterPro" id="IPR036291">
    <property type="entry name" value="NAD(P)-bd_dom_sf"/>
</dbReference>
<dbReference type="PANTHER" id="PTHR44196">
    <property type="entry name" value="DEHYDROGENASE/REDUCTASE SDR FAMILY MEMBER 7B"/>
    <property type="match status" value="1"/>
</dbReference>
<comment type="caution">
    <text evidence="3">The sequence shown here is derived from an EMBL/GenBank/DDBJ whole genome shotgun (WGS) entry which is preliminary data.</text>
</comment>
<dbReference type="AlphaFoldDB" id="A0A244CRA7"/>
<proteinExistence type="inferred from homology"/>
<dbReference type="InterPro" id="IPR020904">
    <property type="entry name" value="Sc_DH/Rdtase_CS"/>
</dbReference>
<dbReference type="Gene3D" id="3.40.50.720">
    <property type="entry name" value="NAD(P)-binding Rossmann-like Domain"/>
    <property type="match status" value="1"/>
</dbReference>
<keyword evidence="4" id="KW-1185">Reference proteome</keyword>
<dbReference type="EMBL" id="MWPV01000002">
    <property type="protein sequence ID" value="OUL58153.1"/>
    <property type="molecule type" value="Genomic_DNA"/>
</dbReference>
<comment type="similarity">
    <text evidence="1">Belongs to the short-chain dehydrogenases/reductases (SDR) family.</text>
</comment>
<dbReference type="PRINTS" id="PR00081">
    <property type="entry name" value="GDHRDH"/>
</dbReference>
<dbReference type="PANTHER" id="PTHR44196:SF1">
    <property type="entry name" value="DEHYDROGENASE_REDUCTASE SDR FAMILY MEMBER 7B"/>
    <property type="match status" value="1"/>
</dbReference>